<dbReference type="InterPro" id="IPR011990">
    <property type="entry name" value="TPR-like_helical_dom_sf"/>
</dbReference>
<proteinExistence type="predicted"/>
<dbReference type="Pfam" id="PF01381">
    <property type="entry name" value="HTH_3"/>
    <property type="match status" value="1"/>
</dbReference>
<reference evidence="3" key="1">
    <citation type="journal article" date="2019" name="Int. J. Syst. Evol. Microbiol.">
        <title>The Global Catalogue of Microorganisms (GCM) 10K type strain sequencing project: providing services to taxonomists for standard genome sequencing and annotation.</title>
        <authorList>
            <consortium name="The Broad Institute Genomics Platform"/>
            <consortium name="The Broad Institute Genome Sequencing Center for Infectious Disease"/>
            <person name="Wu L."/>
            <person name="Ma J."/>
        </authorList>
    </citation>
    <scope>NUCLEOTIDE SEQUENCE [LARGE SCALE GENOMIC DNA]</scope>
    <source>
        <strain evidence="3">TISTR 1571</strain>
    </source>
</reference>
<dbReference type="PROSITE" id="PS50943">
    <property type="entry name" value="HTH_CROC1"/>
    <property type="match status" value="1"/>
</dbReference>
<dbReference type="InterPro" id="IPR053163">
    <property type="entry name" value="HTH-type_regulator_Rgg"/>
</dbReference>
<evidence type="ECO:0000259" key="1">
    <source>
        <dbReference type="PROSITE" id="PS50943"/>
    </source>
</evidence>
<dbReference type="InterPro" id="IPR001387">
    <property type="entry name" value="Cro/C1-type_HTH"/>
</dbReference>
<dbReference type="Gene3D" id="1.25.40.10">
    <property type="entry name" value="Tetratricopeptide repeat domain"/>
    <property type="match status" value="1"/>
</dbReference>
<dbReference type="Proteomes" id="UP001597452">
    <property type="component" value="Unassembled WGS sequence"/>
</dbReference>
<keyword evidence="3" id="KW-1185">Reference proteome</keyword>
<dbReference type="PANTHER" id="PTHR37038:SF14">
    <property type="entry name" value="TRANSCRIPTIONAL ACTIVATOR"/>
    <property type="match status" value="1"/>
</dbReference>
<dbReference type="RefSeq" id="WP_377326774.1">
    <property type="nucleotide sequence ID" value="NZ_JBHUMZ010000004.1"/>
</dbReference>
<dbReference type="CDD" id="cd00093">
    <property type="entry name" value="HTH_XRE"/>
    <property type="match status" value="1"/>
</dbReference>
<evidence type="ECO:0000313" key="2">
    <source>
        <dbReference type="EMBL" id="MFD2637375.1"/>
    </source>
</evidence>
<dbReference type="Gene3D" id="1.10.260.40">
    <property type="entry name" value="lambda repressor-like DNA-binding domains"/>
    <property type="match status" value="1"/>
</dbReference>
<dbReference type="EMBL" id="JBHUMZ010000004">
    <property type="protein sequence ID" value="MFD2637375.1"/>
    <property type="molecule type" value="Genomic_DNA"/>
</dbReference>
<accession>A0ABW5Q6G6</accession>
<feature type="domain" description="HTH cro/C1-type" evidence="1">
    <location>
        <begin position="12"/>
        <end position="61"/>
    </location>
</feature>
<protein>
    <submittedName>
        <fullName evidence="2">Helix-turn-helix domain-containing protein</fullName>
    </submittedName>
</protein>
<comment type="caution">
    <text evidence="2">The sequence shown here is derived from an EMBL/GenBank/DDBJ whole genome shotgun (WGS) entry which is preliminary data.</text>
</comment>
<sequence length="420" mass="49813">MKLVGKLIKWHRNKQKITQEQLAEGICSMTQLSKIENGQVQVNEELLVEIANRLNIPEEKLVAPIDQEHYQMAEQLITAIHEYDIPTAQELEAKLVNKRHDLLHYDLDFLCLLARFGYMLLMKRLSEADQLYETIMNYDEIFEETAPYSFHKFIGDYLINKCLFFDAKSHLHKAERLLPDQEDPELYVLIAVANSHLENVLTSNQYARRALRIFQEKLYYSRIIECEIILASNYTFVNEYQQAKEQLERIESLIDHKFEKHSKVKINFHLSLINAMQNNYGEAIQLLKENLETDVNETELMHSRYLLAHTYYITDRFDEALELIETGRTLAQAHQLNYYLIKFKSLKLVIEKKSEDLVDFLNKSALPFFKVTGQAFDLRYYYQLLGYTLYNMKKYKRAAEVLMVADEQRRRFLEYNIDKK</sequence>
<name>A0ABW5Q6G6_9BACI</name>
<organism evidence="2 3">
    <name type="scientific">Piscibacillus salipiscarius</name>
    <dbReference type="NCBI Taxonomy" id="299480"/>
    <lineage>
        <taxon>Bacteria</taxon>
        <taxon>Bacillati</taxon>
        <taxon>Bacillota</taxon>
        <taxon>Bacilli</taxon>
        <taxon>Bacillales</taxon>
        <taxon>Bacillaceae</taxon>
        <taxon>Piscibacillus</taxon>
    </lineage>
</organism>
<evidence type="ECO:0000313" key="3">
    <source>
        <dbReference type="Proteomes" id="UP001597452"/>
    </source>
</evidence>
<dbReference type="SUPFAM" id="SSF47413">
    <property type="entry name" value="lambda repressor-like DNA-binding domains"/>
    <property type="match status" value="1"/>
</dbReference>
<dbReference type="SUPFAM" id="SSF48452">
    <property type="entry name" value="TPR-like"/>
    <property type="match status" value="1"/>
</dbReference>
<dbReference type="PANTHER" id="PTHR37038">
    <property type="entry name" value="TRANSCRIPTIONAL REGULATOR-RELATED"/>
    <property type="match status" value="1"/>
</dbReference>
<dbReference type="SMART" id="SM00530">
    <property type="entry name" value="HTH_XRE"/>
    <property type="match status" value="1"/>
</dbReference>
<dbReference type="InterPro" id="IPR010982">
    <property type="entry name" value="Lambda_DNA-bd_dom_sf"/>
</dbReference>
<gene>
    <name evidence="2" type="ORF">ACFSW4_00555</name>
</gene>